<dbReference type="GO" id="GO:0003924">
    <property type="term" value="F:GTPase activity"/>
    <property type="evidence" value="ECO:0007669"/>
    <property type="project" value="InterPro"/>
</dbReference>
<dbReference type="PROSITE" id="PS51419">
    <property type="entry name" value="RAB"/>
    <property type="match status" value="1"/>
</dbReference>
<dbReference type="InterPro" id="IPR005225">
    <property type="entry name" value="Small_GTP-bd"/>
</dbReference>
<dbReference type="OrthoDB" id="1436450at2759"/>
<proteinExistence type="inferred from homology"/>
<sequence length="212" mass="24127">MDRQNSTLSRKTIFKIVVLGESGVGKTSLLERYVTDRFSMLYKATIGADVMTKNIELENHRVVTLQLWDTAGQERFQSLGTCFYRGADCCILVYDVGIPQTFENLDVWRREFLLQAGIEPTQIEHFPFIVLGNKVDKEDRAVTRKMGETWCQQHGNLPYLECSAKDDKNVKTAFLMAAELIDSRRKETEVNQVDYGKIDLRKNAPTNGSGCC</sequence>
<dbReference type="GO" id="GO:0005764">
    <property type="term" value="C:lysosome"/>
    <property type="evidence" value="ECO:0007669"/>
    <property type="project" value="UniProtKB-ARBA"/>
</dbReference>
<dbReference type="SMART" id="SM00174">
    <property type="entry name" value="RHO"/>
    <property type="match status" value="1"/>
</dbReference>
<protein>
    <recommendedName>
        <fullName evidence="8">Ras-related protein Rab-7b</fullName>
    </recommendedName>
</protein>
<dbReference type="AlphaFoldDB" id="A0A2P6P0Q2"/>
<evidence type="ECO:0000256" key="5">
    <source>
        <dbReference type="ARBA" id="ARBA00023134"/>
    </source>
</evidence>
<evidence type="ECO:0000256" key="6">
    <source>
        <dbReference type="ARBA" id="ARBA00023288"/>
    </source>
</evidence>
<keyword evidence="7" id="KW-0636">Prenylation</keyword>
<evidence type="ECO:0000256" key="3">
    <source>
        <dbReference type="ARBA" id="ARBA00022741"/>
    </source>
</evidence>
<keyword evidence="10" id="KW-1185">Reference proteome</keyword>
<dbReference type="GO" id="GO:0015031">
    <property type="term" value="P:protein transport"/>
    <property type="evidence" value="ECO:0007669"/>
    <property type="project" value="UniProtKB-KW"/>
</dbReference>
<keyword evidence="5" id="KW-0342">GTP-binding</keyword>
<evidence type="ECO:0000256" key="1">
    <source>
        <dbReference type="ARBA" id="ARBA00006270"/>
    </source>
</evidence>
<dbReference type="Pfam" id="PF00071">
    <property type="entry name" value="Ras"/>
    <property type="match status" value="1"/>
</dbReference>
<dbReference type="InterPro" id="IPR001806">
    <property type="entry name" value="Small_GTPase"/>
</dbReference>
<evidence type="ECO:0000313" key="10">
    <source>
        <dbReference type="Proteomes" id="UP000241769"/>
    </source>
</evidence>
<dbReference type="Gene3D" id="3.40.50.300">
    <property type="entry name" value="P-loop containing nucleotide triphosphate hydrolases"/>
    <property type="match status" value="1"/>
</dbReference>
<dbReference type="PANTHER" id="PTHR47981:SF20">
    <property type="entry name" value="RAS-RELATED PROTEIN RAB-7A"/>
    <property type="match status" value="1"/>
</dbReference>
<dbReference type="GO" id="GO:0005525">
    <property type="term" value="F:GTP binding"/>
    <property type="evidence" value="ECO:0007669"/>
    <property type="project" value="UniProtKB-KW"/>
</dbReference>
<keyword evidence="4" id="KW-0653">Protein transport</keyword>
<comment type="caution">
    <text evidence="9">The sequence shown here is derived from an EMBL/GenBank/DDBJ whole genome shotgun (WGS) entry which is preliminary data.</text>
</comment>
<dbReference type="FunFam" id="3.40.50.300:FF:000751">
    <property type="entry name" value="Rab family GTPase, putative"/>
    <property type="match status" value="1"/>
</dbReference>
<dbReference type="Proteomes" id="UP000241769">
    <property type="component" value="Unassembled WGS sequence"/>
</dbReference>
<dbReference type="STRING" id="1890364.A0A2P6P0Q2"/>
<dbReference type="PRINTS" id="PR00449">
    <property type="entry name" value="RASTRNSFRMNG"/>
</dbReference>
<dbReference type="SMART" id="SM00176">
    <property type="entry name" value="RAN"/>
    <property type="match status" value="1"/>
</dbReference>
<evidence type="ECO:0000256" key="7">
    <source>
        <dbReference type="ARBA" id="ARBA00023289"/>
    </source>
</evidence>
<evidence type="ECO:0000313" key="9">
    <source>
        <dbReference type="EMBL" id="PRP89768.1"/>
    </source>
</evidence>
<dbReference type="GO" id="GO:0030139">
    <property type="term" value="C:endocytic vesicle"/>
    <property type="evidence" value="ECO:0007669"/>
    <property type="project" value="UniProtKB-ARBA"/>
</dbReference>
<dbReference type="InterPro" id="IPR027417">
    <property type="entry name" value="P-loop_NTPase"/>
</dbReference>
<keyword evidence="6" id="KW-0449">Lipoprotein</keyword>
<dbReference type="NCBIfam" id="TIGR00231">
    <property type="entry name" value="small_GTP"/>
    <property type="match status" value="1"/>
</dbReference>
<evidence type="ECO:0000256" key="4">
    <source>
        <dbReference type="ARBA" id="ARBA00022927"/>
    </source>
</evidence>
<dbReference type="PROSITE" id="PS51421">
    <property type="entry name" value="RAS"/>
    <property type="match status" value="1"/>
</dbReference>
<evidence type="ECO:0000256" key="8">
    <source>
        <dbReference type="ARBA" id="ARBA00067801"/>
    </source>
</evidence>
<keyword evidence="2" id="KW-0813">Transport</keyword>
<dbReference type="PANTHER" id="PTHR47981">
    <property type="entry name" value="RAB FAMILY"/>
    <property type="match status" value="1"/>
</dbReference>
<dbReference type="SMART" id="SM00173">
    <property type="entry name" value="RAS"/>
    <property type="match status" value="1"/>
</dbReference>
<dbReference type="GO" id="GO:0002682">
    <property type="term" value="P:regulation of immune system process"/>
    <property type="evidence" value="ECO:0007669"/>
    <property type="project" value="UniProtKB-ARBA"/>
</dbReference>
<dbReference type="InParanoid" id="A0A2P6P0Q2"/>
<gene>
    <name evidence="9" type="ORF">PROFUN_00110</name>
</gene>
<dbReference type="GO" id="GO:0005770">
    <property type="term" value="C:late endosome"/>
    <property type="evidence" value="ECO:0007669"/>
    <property type="project" value="UniProtKB-ARBA"/>
</dbReference>
<dbReference type="SUPFAM" id="SSF52540">
    <property type="entry name" value="P-loop containing nucleoside triphosphate hydrolases"/>
    <property type="match status" value="1"/>
</dbReference>
<dbReference type="SMART" id="SM00175">
    <property type="entry name" value="RAB"/>
    <property type="match status" value="1"/>
</dbReference>
<dbReference type="EMBL" id="MDYQ01000001">
    <property type="protein sequence ID" value="PRP89768.1"/>
    <property type="molecule type" value="Genomic_DNA"/>
</dbReference>
<organism evidence="9 10">
    <name type="scientific">Planoprotostelium fungivorum</name>
    <dbReference type="NCBI Taxonomy" id="1890364"/>
    <lineage>
        <taxon>Eukaryota</taxon>
        <taxon>Amoebozoa</taxon>
        <taxon>Evosea</taxon>
        <taxon>Variosea</taxon>
        <taxon>Cavosteliida</taxon>
        <taxon>Cavosteliaceae</taxon>
        <taxon>Planoprotostelium</taxon>
    </lineage>
</organism>
<dbReference type="PROSITE" id="PS51420">
    <property type="entry name" value="RHO"/>
    <property type="match status" value="1"/>
</dbReference>
<comment type="similarity">
    <text evidence="1">Belongs to the small GTPase superfamily. Rab family.</text>
</comment>
<accession>A0A2P6P0Q2</accession>
<name>A0A2P6P0Q2_9EUKA</name>
<reference evidence="9 10" key="1">
    <citation type="journal article" date="2018" name="Genome Biol. Evol.">
        <title>Multiple Roots of Fruiting Body Formation in Amoebozoa.</title>
        <authorList>
            <person name="Hillmann F."/>
            <person name="Forbes G."/>
            <person name="Novohradska S."/>
            <person name="Ferling I."/>
            <person name="Riege K."/>
            <person name="Groth M."/>
            <person name="Westermann M."/>
            <person name="Marz M."/>
            <person name="Spaller T."/>
            <person name="Winckler T."/>
            <person name="Schaap P."/>
            <person name="Glockner G."/>
        </authorList>
    </citation>
    <scope>NUCLEOTIDE SEQUENCE [LARGE SCALE GENOMIC DNA]</scope>
    <source>
        <strain evidence="9 10">Jena</strain>
    </source>
</reference>
<evidence type="ECO:0000256" key="2">
    <source>
        <dbReference type="ARBA" id="ARBA00022448"/>
    </source>
</evidence>
<keyword evidence="3" id="KW-0547">Nucleotide-binding</keyword>